<dbReference type="AlphaFoldDB" id="A0AAD5Y4H8"/>
<evidence type="ECO:0008006" key="5">
    <source>
        <dbReference type="Google" id="ProtNLM"/>
    </source>
</evidence>
<sequence length="407" mass="47366">MQEYVRLSDGRELKLYQRADGSHYYNNKGSRVTLRSNQHVVRYGNQNSPFSSSSNDIQNYSSLSNSTSDIQPYQYQGTSDLTRQLQEKDNQLVLERLEIEELNKKLTEKEKELANAKKKDKELNKKLTEKELALEQEKQERKSVEDKMKEIQAKMNELELERKKKIEVMPTKDLQQNLGLENRMIKVLIINLDASDTKKESAINFLSELHEQHKPDLWFITETTKCKLSWVKKYEELQDECGQFAINESDDDETKTLASEHIQIVWNTNIFKKGNPSFTFLKDESRSLAVQLIHQKTQKHISVVAVHLRKGGEPLKNNCIKLEDNLKNYIKNPILIAGDFNMNVKKLENFKTKLNEKYSLNLKLGVQIPQSVQNTLLGDFTNEHSTVHYSDNLRLSHEIIVLPMRLN</sequence>
<gene>
    <name evidence="3" type="ORF">HK103_003381</name>
</gene>
<dbReference type="InterPro" id="IPR036691">
    <property type="entry name" value="Endo/exonu/phosph_ase_sf"/>
</dbReference>
<accession>A0AAD5Y4H8</accession>
<organism evidence="3 4">
    <name type="scientific">Boothiomyces macroporosus</name>
    <dbReference type="NCBI Taxonomy" id="261099"/>
    <lineage>
        <taxon>Eukaryota</taxon>
        <taxon>Fungi</taxon>
        <taxon>Fungi incertae sedis</taxon>
        <taxon>Chytridiomycota</taxon>
        <taxon>Chytridiomycota incertae sedis</taxon>
        <taxon>Chytridiomycetes</taxon>
        <taxon>Rhizophydiales</taxon>
        <taxon>Terramycetaceae</taxon>
        <taxon>Boothiomyces</taxon>
    </lineage>
</organism>
<evidence type="ECO:0000313" key="3">
    <source>
        <dbReference type="EMBL" id="KAJ3250581.1"/>
    </source>
</evidence>
<feature type="coiled-coil region" evidence="1">
    <location>
        <begin position="85"/>
        <end position="168"/>
    </location>
</feature>
<dbReference type="Gene3D" id="3.60.10.10">
    <property type="entry name" value="Endonuclease/exonuclease/phosphatase"/>
    <property type="match status" value="1"/>
</dbReference>
<reference evidence="3" key="1">
    <citation type="submission" date="2020-05" db="EMBL/GenBank/DDBJ databases">
        <title>Phylogenomic resolution of chytrid fungi.</title>
        <authorList>
            <person name="Stajich J.E."/>
            <person name="Amses K."/>
            <person name="Simmons R."/>
            <person name="Seto K."/>
            <person name="Myers J."/>
            <person name="Bonds A."/>
            <person name="Quandt C.A."/>
            <person name="Barry K."/>
            <person name="Liu P."/>
            <person name="Grigoriev I."/>
            <person name="Longcore J.E."/>
            <person name="James T.Y."/>
        </authorList>
    </citation>
    <scope>NUCLEOTIDE SEQUENCE</scope>
    <source>
        <strain evidence="3">PLAUS21</strain>
    </source>
</reference>
<protein>
    <recommendedName>
        <fullName evidence="5">Endonuclease/exonuclease/phosphatase domain-containing protein</fullName>
    </recommendedName>
</protein>
<evidence type="ECO:0000313" key="4">
    <source>
        <dbReference type="Proteomes" id="UP001210925"/>
    </source>
</evidence>
<keyword evidence="1" id="KW-0175">Coiled coil</keyword>
<feature type="compositionally biased region" description="Low complexity" evidence="2">
    <location>
        <begin position="51"/>
        <end position="64"/>
    </location>
</feature>
<name>A0AAD5Y4H8_9FUNG</name>
<proteinExistence type="predicted"/>
<comment type="caution">
    <text evidence="3">The sequence shown here is derived from an EMBL/GenBank/DDBJ whole genome shotgun (WGS) entry which is preliminary data.</text>
</comment>
<dbReference type="EMBL" id="JADGKB010000242">
    <property type="protein sequence ID" value="KAJ3250581.1"/>
    <property type="molecule type" value="Genomic_DNA"/>
</dbReference>
<dbReference type="SUPFAM" id="SSF56219">
    <property type="entry name" value="DNase I-like"/>
    <property type="match status" value="1"/>
</dbReference>
<dbReference type="Proteomes" id="UP001210925">
    <property type="component" value="Unassembled WGS sequence"/>
</dbReference>
<keyword evidence="4" id="KW-1185">Reference proteome</keyword>
<evidence type="ECO:0000256" key="2">
    <source>
        <dbReference type="SAM" id="MobiDB-lite"/>
    </source>
</evidence>
<feature type="region of interest" description="Disordered" evidence="2">
    <location>
        <begin position="44"/>
        <end position="71"/>
    </location>
</feature>
<evidence type="ECO:0000256" key="1">
    <source>
        <dbReference type="SAM" id="Coils"/>
    </source>
</evidence>